<organism evidence="3 4">
    <name type="scientific">Actinoplanes aureus</name>
    <dbReference type="NCBI Taxonomy" id="2792083"/>
    <lineage>
        <taxon>Bacteria</taxon>
        <taxon>Bacillati</taxon>
        <taxon>Actinomycetota</taxon>
        <taxon>Actinomycetes</taxon>
        <taxon>Micromonosporales</taxon>
        <taxon>Micromonosporaceae</taxon>
        <taxon>Actinoplanes</taxon>
    </lineage>
</organism>
<keyword evidence="4" id="KW-1185">Reference proteome</keyword>
<name>A0A931C6F2_9ACTN</name>
<dbReference type="InterPro" id="IPR036457">
    <property type="entry name" value="PPM-type-like_dom_sf"/>
</dbReference>
<accession>A0A931C6F2</accession>
<dbReference type="AlphaFoldDB" id="A0A931C6F2"/>
<dbReference type="EMBL" id="JADQTO010000005">
    <property type="protein sequence ID" value="MBG0562232.1"/>
    <property type="molecule type" value="Genomic_DNA"/>
</dbReference>
<comment type="caution">
    <text evidence="3">The sequence shown here is derived from an EMBL/GenBank/DDBJ whole genome shotgun (WGS) entry which is preliminary data.</text>
</comment>
<dbReference type="GO" id="GO:0016791">
    <property type="term" value="F:phosphatase activity"/>
    <property type="evidence" value="ECO:0007669"/>
    <property type="project" value="TreeGrafter"/>
</dbReference>
<gene>
    <name evidence="3" type="ORF">I4J89_12225</name>
</gene>
<dbReference type="Gene3D" id="3.60.40.10">
    <property type="entry name" value="PPM-type phosphatase domain"/>
    <property type="match status" value="1"/>
</dbReference>
<protein>
    <submittedName>
        <fullName evidence="3">Serine/threonine-protein phosphatase</fullName>
    </submittedName>
</protein>
<evidence type="ECO:0000313" key="4">
    <source>
        <dbReference type="Proteomes" id="UP000598146"/>
    </source>
</evidence>
<dbReference type="Pfam" id="PF07228">
    <property type="entry name" value="SpoIIE"/>
    <property type="match status" value="1"/>
</dbReference>
<dbReference type="PANTHER" id="PTHR43156:SF2">
    <property type="entry name" value="STAGE II SPORULATION PROTEIN E"/>
    <property type="match status" value="1"/>
</dbReference>
<proteinExistence type="predicted"/>
<sequence>MTVTDELAWLDAMQRLLARSHLWRPDQLAETVAVTMAGLGVTATVYVVDHEQRALRAMPVPDRDTPAPLPVDASVPGRVFALVRSIPATGPGEAARWWCPIVNGTDRMGAMDFLLPGGVDPQSKGLRERCEMLAGLVGHLITTCAPRGDYLHQVRRSQPMSPASELMWELLQPLTASRDELTLSAILEPCYDIGGDAYDYAIDGTLARMTILDGVGKGLRAGLGTAVALAAIRAARRAGKDLYGQARAADTALLAEFPDARFVTAFLSELHLDTGMLVYLNAGHPPPLLLRHGATASELTGGGRMPLGLDDPRNEISRRRLQRGDRLLLYSDGITEARDGAGRQFGRDRLVEIVEHHTAAGLPAPETLRRISHAVVEHQNGPPDDDATLLLAEWSPPAARRTVP</sequence>
<evidence type="ECO:0000256" key="1">
    <source>
        <dbReference type="ARBA" id="ARBA00022801"/>
    </source>
</evidence>
<evidence type="ECO:0000313" key="3">
    <source>
        <dbReference type="EMBL" id="MBG0562232.1"/>
    </source>
</evidence>
<dbReference type="InterPro" id="IPR052016">
    <property type="entry name" value="Bact_Sigma-Reg"/>
</dbReference>
<dbReference type="Proteomes" id="UP000598146">
    <property type="component" value="Unassembled WGS sequence"/>
</dbReference>
<dbReference type="SMART" id="SM00331">
    <property type="entry name" value="PP2C_SIG"/>
    <property type="match status" value="1"/>
</dbReference>
<dbReference type="RefSeq" id="WP_196414033.1">
    <property type="nucleotide sequence ID" value="NZ_JADQTO010000005.1"/>
</dbReference>
<dbReference type="SUPFAM" id="SSF81606">
    <property type="entry name" value="PP2C-like"/>
    <property type="match status" value="1"/>
</dbReference>
<evidence type="ECO:0000259" key="2">
    <source>
        <dbReference type="SMART" id="SM00331"/>
    </source>
</evidence>
<dbReference type="InterPro" id="IPR001932">
    <property type="entry name" value="PPM-type_phosphatase-like_dom"/>
</dbReference>
<reference evidence="3" key="1">
    <citation type="submission" date="2020-11" db="EMBL/GenBank/DDBJ databases">
        <title>Isolation and identification of active actinomycetes.</title>
        <authorList>
            <person name="Sun X."/>
        </authorList>
    </citation>
    <scope>NUCLEOTIDE SEQUENCE</scope>
    <source>
        <strain evidence="3">NEAU-A11</strain>
    </source>
</reference>
<dbReference type="PANTHER" id="PTHR43156">
    <property type="entry name" value="STAGE II SPORULATION PROTEIN E-RELATED"/>
    <property type="match status" value="1"/>
</dbReference>
<feature type="domain" description="PPM-type phosphatase" evidence="2">
    <location>
        <begin position="178"/>
        <end position="394"/>
    </location>
</feature>
<keyword evidence="1" id="KW-0378">Hydrolase</keyword>